<dbReference type="InterPro" id="IPR050661">
    <property type="entry name" value="BglG_antiterminators"/>
</dbReference>
<dbReference type="RefSeq" id="WP_218322701.1">
    <property type="nucleotide sequence ID" value="NZ_JAEEGC010000131.1"/>
</dbReference>
<dbReference type="PANTHER" id="PTHR30185:SF13">
    <property type="entry name" value="LICABCH OPERON REGULATOR-RELATED"/>
    <property type="match status" value="1"/>
</dbReference>
<protein>
    <submittedName>
        <fullName evidence="2">HTH domain-containing protein</fullName>
    </submittedName>
</protein>
<dbReference type="EMBL" id="JAEEGC010000131">
    <property type="protein sequence ID" value="MBV7275650.1"/>
    <property type="molecule type" value="Genomic_DNA"/>
</dbReference>
<evidence type="ECO:0000313" key="3">
    <source>
        <dbReference type="Proteomes" id="UP000694308"/>
    </source>
</evidence>
<accession>A0A949U1H7</accession>
<dbReference type="InterPro" id="IPR013196">
    <property type="entry name" value="HTH_11"/>
</dbReference>
<keyword evidence="3" id="KW-1185">Reference proteome</keyword>
<name>A0A949U1H7_9CLOT</name>
<reference evidence="2" key="1">
    <citation type="submission" date="2020-12" db="EMBL/GenBank/DDBJ databases">
        <title>Clostridium thailandense sp. nov., a novel acetogenic bacterium isolated from peat land soil in Thailand.</title>
        <authorList>
            <person name="Chaikitkaew S."/>
            <person name="Birkeland N.K."/>
        </authorList>
    </citation>
    <scope>NUCLEOTIDE SEQUENCE</scope>
    <source>
        <strain evidence="2">PL3</strain>
    </source>
</reference>
<gene>
    <name evidence="2" type="ORF">I6U48_22390</name>
</gene>
<feature type="domain" description="Helix-turn-helix type 11" evidence="1">
    <location>
        <begin position="9"/>
        <end position="66"/>
    </location>
</feature>
<dbReference type="AlphaFoldDB" id="A0A949U1H7"/>
<comment type="caution">
    <text evidence="2">The sequence shown here is derived from an EMBL/GenBank/DDBJ whole genome shotgun (WGS) entry which is preliminary data.</text>
</comment>
<dbReference type="Pfam" id="PF08279">
    <property type="entry name" value="HTH_11"/>
    <property type="match status" value="1"/>
</dbReference>
<organism evidence="2 3">
    <name type="scientific">Clostridium thailandense</name>
    <dbReference type="NCBI Taxonomy" id="2794346"/>
    <lineage>
        <taxon>Bacteria</taxon>
        <taxon>Bacillati</taxon>
        <taxon>Bacillota</taxon>
        <taxon>Clostridia</taxon>
        <taxon>Eubacteriales</taxon>
        <taxon>Clostridiaceae</taxon>
        <taxon>Clostridium</taxon>
    </lineage>
</organism>
<evidence type="ECO:0000313" key="2">
    <source>
        <dbReference type="EMBL" id="MBV7275650.1"/>
    </source>
</evidence>
<sequence length="231" mass="27484">MVETNLLLRQRMLLRLLNEQKGYVTGETLGKQMRVSDRTIRKDVLELNRILKNLDICIQSIRGKGHELQVKDKKVLDELLRVGENFLSREDRVRYLTMKLISSNGAVNLSDFEDEMFISRTTLERDLQEFKSKYVTEKPYLALFQDNGMIWLEDNEIKKRIVINNMLVADWNYSSKGNIFYRNQYLDTEAFDIISTNVNKYLRIYNIRMDDPSLVYFIFMINCTYENSKWT</sequence>
<proteinExistence type="predicted"/>
<evidence type="ECO:0000259" key="1">
    <source>
        <dbReference type="Pfam" id="PF08279"/>
    </source>
</evidence>
<dbReference type="PANTHER" id="PTHR30185">
    <property type="entry name" value="CRYPTIC BETA-GLUCOSIDE BGL OPERON ANTITERMINATOR"/>
    <property type="match status" value="1"/>
</dbReference>
<dbReference type="Proteomes" id="UP000694308">
    <property type="component" value="Unassembled WGS sequence"/>
</dbReference>